<dbReference type="PANTHER" id="PTHR12265">
    <property type="entry name" value="TRANSMEMBRANE PROTEIN 53"/>
    <property type="match status" value="1"/>
</dbReference>
<dbReference type="EMBL" id="CAJMWX010000045">
    <property type="protein sequence ID" value="CAE6398271.1"/>
    <property type="molecule type" value="Genomic_DNA"/>
</dbReference>
<dbReference type="Proteomes" id="UP000663888">
    <property type="component" value="Unassembled WGS sequence"/>
</dbReference>
<comment type="subcellular location">
    <subcellularLocation>
        <location evidence="6">Endomembrane system</location>
        <topology evidence="6">Single-pass membrane protein</topology>
    </subcellularLocation>
    <subcellularLocation>
        <location evidence="1">Nucleus membrane</location>
    </subcellularLocation>
</comment>
<keyword evidence="4" id="KW-0472">Membrane</keyword>
<dbReference type="GO" id="GO:0031965">
    <property type="term" value="C:nuclear membrane"/>
    <property type="evidence" value="ECO:0007669"/>
    <property type="project" value="UniProtKB-SubCell"/>
</dbReference>
<dbReference type="PANTHER" id="PTHR12265:SF30">
    <property type="entry name" value="TRANSMEMBRANE PROTEIN 53"/>
    <property type="match status" value="1"/>
</dbReference>
<evidence type="ECO:0000313" key="7">
    <source>
        <dbReference type="EMBL" id="CAE6398271.1"/>
    </source>
</evidence>
<keyword evidence="2" id="KW-0812">Transmembrane</keyword>
<evidence type="ECO:0000313" key="8">
    <source>
        <dbReference type="Proteomes" id="UP000663888"/>
    </source>
</evidence>
<evidence type="ECO:0000256" key="4">
    <source>
        <dbReference type="ARBA" id="ARBA00023136"/>
    </source>
</evidence>
<gene>
    <name evidence="7" type="ORF">RDB_LOCUS1888</name>
</gene>
<protein>
    <recommendedName>
        <fullName evidence="9">Transmembrane protein 53</fullName>
    </recommendedName>
</protein>
<proteinExistence type="predicted"/>
<evidence type="ECO:0000256" key="3">
    <source>
        <dbReference type="ARBA" id="ARBA00022989"/>
    </source>
</evidence>
<keyword evidence="3" id="KW-1133">Transmembrane helix</keyword>
<name>A0A8H3A5M6_9AGAM</name>
<sequence>MSNTPLSGTVTPSGSQLERSFTWIPGSNVYVSYPSKIVADNSVASGPKKDPTVILIFGWMGAQLPHLYKYTEQYNKLYPLATQILVRAHASYFWGSETTRRAAISPVIKLLRDAGIHDSTVPESSGLLVHTFSNGGALNETTLARAIADTLSPSAKAAAIPAQALIYDSLPGVLNIRVTVLAFTAAIRSPAFRAIARILLGILYVLGTAWRYLEGVVFGPREDLVTKLHRELNEPKLLPQHIPRTYIYSDVDELIPAKSVEGHAAKAGQNAGTIKLVKFLGSPHVAHARQDPEKYWDTVVQTWEAALAK</sequence>
<comment type="caution">
    <text evidence="7">The sequence shown here is derived from an EMBL/GenBank/DDBJ whole genome shotgun (WGS) entry which is preliminary data.</text>
</comment>
<dbReference type="InterPro" id="IPR008547">
    <property type="entry name" value="DUF829_TMEM53"/>
</dbReference>
<evidence type="ECO:0000256" key="6">
    <source>
        <dbReference type="ARBA" id="ARBA00037847"/>
    </source>
</evidence>
<dbReference type="AlphaFoldDB" id="A0A8H3A5M6"/>
<evidence type="ECO:0000256" key="1">
    <source>
        <dbReference type="ARBA" id="ARBA00004126"/>
    </source>
</evidence>
<evidence type="ECO:0000256" key="5">
    <source>
        <dbReference type="ARBA" id="ARBA00023242"/>
    </source>
</evidence>
<reference evidence="7" key="1">
    <citation type="submission" date="2021-01" db="EMBL/GenBank/DDBJ databases">
        <authorList>
            <person name="Kaushik A."/>
        </authorList>
    </citation>
    <scope>NUCLEOTIDE SEQUENCE</scope>
    <source>
        <strain evidence="7">AG4-R118</strain>
    </source>
</reference>
<organism evidence="7 8">
    <name type="scientific">Rhizoctonia solani</name>
    <dbReference type="NCBI Taxonomy" id="456999"/>
    <lineage>
        <taxon>Eukaryota</taxon>
        <taxon>Fungi</taxon>
        <taxon>Dikarya</taxon>
        <taxon>Basidiomycota</taxon>
        <taxon>Agaricomycotina</taxon>
        <taxon>Agaricomycetes</taxon>
        <taxon>Cantharellales</taxon>
        <taxon>Ceratobasidiaceae</taxon>
        <taxon>Rhizoctonia</taxon>
    </lineage>
</organism>
<keyword evidence="5" id="KW-0539">Nucleus</keyword>
<accession>A0A8H3A5M6</accession>
<evidence type="ECO:0000256" key="2">
    <source>
        <dbReference type="ARBA" id="ARBA00022692"/>
    </source>
</evidence>
<dbReference type="Pfam" id="PF05705">
    <property type="entry name" value="DUF829"/>
    <property type="match status" value="1"/>
</dbReference>
<evidence type="ECO:0008006" key="9">
    <source>
        <dbReference type="Google" id="ProtNLM"/>
    </source>
</evidence>